<evidence type="ECO:0000313" key="2">
    <source>
        <dbReference type="EMBL" id="OMO99948.1"/>
    </source>
</evidence>
<dbReference type="Proteomes" id="UP000188268">
    <property type="component" value="Unassembled WGS sequence"/>
</dbReference>
<comment type="caution">
    <text evidence="2">The sequence shown here is derived from an EMBL/GenBank/DDBJ whole genome shotgun (WGS) entry which is preliminary data.</text>
</comment>
<protein>
    <submittedName>
        <fullName evidence="2">Uncharacterized protein</fullName>
    </submittedName>
</protein>
<gene>
    <name evidence="2" type="ORF">CCACVL1_03533</name>
</gene>
<name>A0A1R3JYM2_COCAP</name>
<dbReference type="AlphaFoldDB" id="A0A1R3JYM2"/>
<organism evidence="2 3">
    <name type="scientific">Corchorus capsularis</name>
    <name type="common">Jute</name>
    <dbReference type="NCBI Taxonomy" id="210143"/>
    <lineage>
        <taxon>Eukaryota</taxon>
        <taxon>Viridiplantae</taxon>
        <taxon>Streptophyta</taxon>
        <taxon>Embryophyta</taxon>
        <taxon>Tracheophyta</taxon>
        <taxon>Spermatophyta</taxon>
        <taxon>Magnoliopsida</taxon>
        <taxon>eudicotyledons</taxon>
        <taxon>Gunneridae</taxon>
        <taxon>Pentapetalae</taxon>
        <taxon>rosids</taxon>
        <taxon>malvids</taxon>
        <taxon>Malvales</taxon>
        <taxon>Malvaceae</taxon>
        <taxon>Grewioideae</taxon>
        <taxon>Apeibeae</taxon>
        <taxon>Corchorus</taxon>
    </lineage>
</organism>
<evidence type="ECO:0000313" key="3">
    <source>
        <dbReference type="Proteomes" id="UP000188268"/>
    </source>
</evidence>
<proteinExistence type="predicted"/>
<accession>A0A1R3JYM2</accession>
<keyword evidence="3" id="KW-1185">Reference proteome</keyword>
<evidence type="ECO:0000256" key="1">
    <source>
        <dbReference type="SAM" id="MobiDB-lite"/>
    </source>
</evidence>
<dbReference type="EMBL" id="AWWV01006743">
    <property type="protein sequence ID" value="OMO99948.1"/>
    <property type="molecule type" value="Genomic_DNA"/>
</dbReference>
<dbReference type="Gramene" id="OMO99948">
    <property type="protein sequence ID" value="OMO99948"/>
    <property type="gene ID" value="CCACVL1_03533"/>
</dbReference>
<reference evidence="2 3" key="1">
    <citation type="submission" date="2013-09" db="EMBL/GenBank/DDBJ databases">
        <title>Corchorus capsularis genome sequencing.</title>
        <authorList>
            <person name="Alam M."/>
            <person name="Haque M.S."/>
            <person name="Islam M.S."/>
            <person name="Emdad E.M."/>
            <person name="Islam M.M."/>
            <person name="Ahmed B."/>
            <person name="Halim A."/>
            <person name="Hossen Q.M.M."/>
            <person name="Hossain M.Z."/>
            <person name="Ahmed R."/>
            <person name="Khan M.M."/>
            <person name="Islam R."/>
            <person name="Rashid M.M."/>
            <person name="Khan S.A."/>
            <person name="Rahman M.S."/>
            <person name="Alam M."/>
        </authorList>
    </citation>
    <scope>NUCLEOTIDE SEQUENCE [LARGE SCALE GENOMIC DNA]</scope>
    <source>
        <strain evidence="3">cv. CVL-1</strain>
        <tissue evidence="2">Whole seedling</tissue>
    </source>
</reference>
<sequence length="43" mass="4858">MARRFWCKKEAEKRSRRRESLTGEAWPNGGDYSNEGGSKAALA</sequence>
<feature type="region of interest" description="Disordered" evidence="1">
    <location>
        <begin position="13"/>
        <end position="43"/>
    </location>
</feature>